<proteinExistence type="predicted"/>
<dbReference type="SUPFAM" id="SSF50965">
    <property type="entry name" value="Galactose oxidase, central domain"/>
    <property type="match status" value="2"/>
</dbReference>
<dbReference type="InterPro" id="IPR048266">
    <property type="entry name" value="Rax2-like_second"/>
</dbReference>
<evidence type="ECO:0000259" key="3">
    <source>
        <dbReference type="Pfam" id="PF12768"/>
    </source>
</evidence>
<name>A0A8H6JKG5_9PEZI</name>
<dbReference type="Gene3D" id="2.130.10.80">
    <property type="entry name" value="Galactose oxidase/kelch, beta-propeller"/>
    <property type="match status" value="1"/>
</dbReference>
<dbReference type="InterPro" id="IPR037293">
    <property type="entry name" value="Gal_Oxidase_central_sf"/>
</dbReference>
<feature type="domain" description="Rax2-like third" evidence="5">
    <location>
        <begin position="392"/>
        <end position="551"/>
    </location>
</feature>
<reference evidence="6 7" key="1">
    <citation type="journal article" date="2020" name="Phytopathology">
        <title>Genome Sequence Resources of Colletotrichum truncatum, C. plurivorum, C. musicola, and C. sojae: Four Species Pathogenic to Soybean (Glycine max).</title>
        <authorList>
            <person name="Rogerio F."/>
            <person name="Boufleur T.R."/>
            <person name="Ciampi-Guillardi M."/>
            <person name="Sukno S.A."/>
            <person name="Thon M.R."/>
            <person name="Massola Junior N.S."/>
            <person name="Baroncelli R."/>
        </authorList>
    </citation>
    <scope>NUCLEOTIDE SEQUENCE [LARGE SCALE GENOMIC DNA]</scope>
    <source>
        <strain evidence="6 7">LFN0009</strain>
    </source>
</reference>
<organism evidence="6 7">
    <name type="scientific">Colletotrichum sojae</name>
    <dbReference type="NCBI Taxonomy" id="2175907"/>
    <lineage>
        <taxon>Eukaryota</taxon>
        <taxon>Fungi</taxon>
        <taxon>Dikarya</taxon>
        <taxon>Ascomycota</taxon>
        <taxon>Pezizomycotina</taxon>
        <taxon>Sordariomycetes</taxon>
        <taxon>Hypocreomycetidae</taxon>
        <taxon>Glomerellales</taxon>
        <taxon>Glomerellaceae</taxon>
        <taxon>Colletotrichum</taxon>
        <taxon>Colletotrichum orchidearum species complex</taxon>
    </lineage>
</organism>
<sequence length="1235" mass="129043">MRLPLDRRPSARRLRRQQSSLLAMAALVPSLASAIQFTPVPEANLDLSQLGRIGVAGDFSGISLYQFEEQNEKPYSTNGSESLLAQLPNGAFASAISTDASIHDMCTFTRDNGEMQGVVIGGNFTSLDGIQSQGIAMFNPNTSVITPLAGLSGQVNALLCDKDTNTVYVGGNFRAANSTNAIAWVGTDGWTNLPFAGFNGPVSSITKASNGHVVFGGSFTGLGNTSTPSTPDGQVINLSSANITSAASSSTTGFSDPRNIICKTSGTDGAGNTWLLRDNSAGFWQATFGFGFQPTKLRLWNTHQDGRGTKTFRFTAFPLGGILNMTYLDPATGQNASCTSECPLSDDKNVTFQDFHFVNLVGMNSFRIDISAFYGAGGGLNGIQLFEDDINSYAINDFNAPSCSDSDTKSTSTATGPWAVSPSEQSSSQYLTAKLSGTISSQSASVTFLPDLKESGNYSVNLYTPGCIQDNTCSTRGQVNITGIMSSSGKDKFTTSLYQTNNFDKYDQIYFGYIEASSADGFRPSVTLAPLNGQNIDDMTLVAQRVGFTLINSTGGLNGLFDFDPKAATVNTDFKSSKINQLGSSFASGSAVTSLTTTGDLIVVGGNFTSTNARNVIGINTATEATMALDGGLNGEVMAMKLSGDTQLFVGGQFSNTQDNAVAGLDNVGVYDTSANTWTALGAGVNGKVYHVVPMLVNITSEDEPESVVTFTGDFTEINAFGDSKAIPVSGFAVWVPSQKNWLQNLSGPVPAFSGILTTGLLDLPGGGSIYAGSMTSATIGANGAVSLSGKFGQFPIKIQAPATNSNTLSRRDSVSSGNITGVVTGAFYNNNGRNITILGGHFTAEGANGSTVNNLVLIDGSKSNTISGLGSQIEDNSTFIALATTGDLLFAGGNVRGRINDADVRGIISVNLQTASFNSSQPPGMSGGNATVTDIQVRPDSGEVYVAGSFDSAGALGCPGVCYYDTSLAAWNRPGINLEGTGHALIWTSKTQLVAGGNFTLNGTSATMLAMYSPDRQAWSAYPGEDALPGPVEALTAGSRDRSQLWVSGTASNGSIYLMKYDGSNWHSAGVTLLPGSIVNSLQVFSLTSSHGNTDILDSNQVLMITGSVGVPGYGSASAAIFNGTSFQPYALTINNGNTAGSISKIFTENEDFFTDKAGHLALGFVVLIGLGISLALIFIMVIIGMALDRLRKKREGYTPAPTSMYDRSGGIRKVPPHELFESLGKGRPGAPQI</sequence>
<gene>
    <name evidence="6" type="ORF">CSOJ01_04162</name>
</gene>
<keyword evidence="2" id="KW-0472">Membrane</keyword>
<evidence type="ECO:0000313" key="6">
    <source>
        <dbReference type="EMBL" id="KAF6814271.1"/>
    </source>
</evidence>
<dbReference type="InterPro" id="IPR048265">
    <property type="entry name" value="Rax2-like_third"/>
</dbReference>
<dbReference type="PANTHER" id="PTHR31778:SF2">
    <property type="entry name" value="BUD SITE SELECTION PROTEIN RAX2"/>
    <property type="match status" value="1"/>
</dbReference>
<feature type="domain" description="Rax2-like C-terminal" evidence="3">
    <location>
        <begin position="909"/>
        <end position="1156"/>
    </location>
</feature>
<keyword evidence="2" id="KW-0812">Transmembrane</keyword>
<dbReference type="InterPro" id="IPR011043">
    <property type="entry name" value="Gal_Oxase/kelch_b-propeller"/>
</dbReference>
<feature type="transmembrane region" description="Helical" evidence="2">
    <location>
        <begin position="1162"/>
        <end position="1189"/>
    </location>
</feature>
<evidence type="ECO:0000259" key="5">
    <source>
        <dbReference type="Pfam" id="PF20843"/>
    </source>
</evidence>
<dbReference type="Pfam" id="PF20842">
    <property type="entry name" value="Rax2_2"/>
    <property type="match status" value="1"/>
</dbReference>
<protein>
    <submittedName>
        <fullName evidence="6">Cellular morphogenesis protein</fullName>
    </submittedName>
</protein>
<comment type="caution">
    <text evidence="6">The sequence shown here is derived from an EMBL/GenBank/DDBJ whole genome shotgun (WGS) entry which is preliminary data.</text>
</comment>
<dbReference type="EMBL" id="WIGN01000045">
    <property type="protein sequence ID" value="KAF6814271.1"/>
    <property type="molecule type" value="Genomic_DNA"/>
</dbReference>
<dbReference type="Pfam" id="PF12768">
    <property type="entry name" value="Rax2"/>
    <property type="match status" value="1"/>
</dbReference>
<feature type="region of interest" description="Disordered" evidence="1">
    <location>
        <begin position="402"/>
        <end position="421"/>
    </location>
</feature>
<evidence type="ECO:0000259" key="4">
    <source>
        <dbReference type="Pfam" id="PF20842"/>
    </source>
</evidence>
<accession>A0A8H6JKG5</accession>
<evidence type="ECO:0000313" key="7">
    <source>
        <dbReference type="Proteomes" id="UP000652219"/>
    </source>
</evidence>
<dbReference type="Proteomes" id="UP000652219">
    <property type="component" value="Unassembled WGS sequence"/>
</dbReference>
<feature type="domain" description="Rax2-like second" evidence="4">
    <location>
        <begin position="231"/>
        <end position="380"/>
    </location>
</feature>
<evidence type="ECO:0000256" key="2">
    <source>
        <dbReference type="SAM" id="Phobius"/>
    </source>
</evidence>
<keyword evidence="7" id="KW-1185">Reference proteome</keyword>
<dbReference type="PANTHER" id="PTHR31778">
    <property type="entry name" value="BUD SITE SELECTION PROTEIN RAX2"/>
    <property type="match status" value="1"/>
</dbReference>
<dbReference type="InterPro" id="IPR024982">
    <property type="entry name" value="Rax2-like_C"/>
</dbReference>
<evidence type="ECO:0000256" key="1">
    <source>
        <dbReference type="SAM" id="MobiDB-lite"/>
    </source>
</evidence>
<feature type="compositionally biased region" description="Low complexity" evidence="1">
    <location>
        <begin position="402"/>
        <end position="415"/>
    </location>
</feature>
<dbReference type="GO" id="GO:1902929">
    <property type="term" value="C:plasma membrane of growing cell tip"/>
    <property type="evidence" value="ECO:0007669"/>
    <property type="project" value="TreeGrafter"/>
</dbReference>
<dbReference type="Pfam" id="PF20843">
    <property type="entry name" value="Rax2_3"/>
    <property type="match status" value="1"/>
</dbReference>
<dbReference type="AlphaFoldDB" id="A0A8H6JKG5"/>
<keyword evidence="2" id="KW-1133">Transmembrane helix</keyword>